<evidence type="ECO:0000259" key="4">
    <source>
        <dbReference type="Pfam" id="PF13005"/>
    </source>
</evidence>
<feature type="region of interest" description="Disordered" evidence="2">
    <location>
        <begin position="92"/>
        <end position="128"/>
    </location>
</feature>
<comment type="caution">
    <text evidence="7">The sequence shown here is derived from an EMBL/GenBank/DDBJ whole genome shotgun (WGS) entry which is preliminary data.</text>
</comment>
<dbReference type="NCBIfam" id="NF033517">
    <property type="entry name" value="transpos_IS66"/>
    <property type="match status" value="1"/>
</dbReference>
<gene>
    <name evidence="7" type="ORF">DRU74_27695</name>
</gene>
<dbReference type="EMBL" id="RVHM01000112">
    <property type="protein sequence ID" value="MLV00392.1"/>
    <property type="molecule type" value="Genomic_DNA"/>
</dbReference>
<feature type="domain" description="Transposase TnpC homeodomain" evidence="5">
    <location>
        <begin position="39"/>
        <end position="132"/>
    </location>
</feature>
<evidence type="ECO:0000259" key="5">
    <source>
        <dbReference type="Pfam" id="PF13007"/>
    </source>
</evidence>
<keyword evidence="1" id="KW-0175">Coiled coil</keyword>
<dbReference type="InterPro" id="IPR024463">
    <property type="entry name" value="Transposase_TnpC_homeodom"/>
</dbReference>
<sequence>MKTELPDDIEQLKAMLRQQQARLRQYAGQVAGYEQEIERLKAQLDKLRRMLFGQSSEKKRHKLENQIRQAEKRLSELEKRLSTARGYLEDAAAVTESPETSPLPEQSVVDTPAVASRKSSRKPLPAELPRETHRLLPAETACPACGGELKAMGETISEQLEIINTAFKVIETVRPKLACSRCDVIVQAPLPPKPIERSYASPGLLARILVSKYCEHIPLYRQSEIYARQGVELSRKTMMRWVSEMADRLSPLYIALNSYVLEAGKVHTDDTPVKVLAPGRGKTKTGRLWVYVRDDRNAGSSLPAAAWFAYSADRKGEHPQRHLAEYQGVLQADAYSAYDALYETGRVKEAACLAHARRKIHDEDARRPTEMTQEALRRIAELYAIEAEIRGSPADERLAARKARSVPLMQSLYDWIQLQRKTLSKHAEMAKAFDYILKQWDALNEFCRDGWVEIDNNIGENALRSVAVGRKNYLFFGSDNGGESAAIIYSLLVTCKLNNVEPEDWLREVIMKINDWPSNRVYELLPWNFSPVK</sequence>
<proteinExistence type="predicted"/>
<dbReference type="PANTHER" id="PTHR33678:SF1">
    <property type="entry name" value="BLL1576 PROTEIN"/>
    <property type="match status" value="1"/>
</dbReference>
<dbReference type="InterPro" id="IPR039552">
    <property type="entry name" value="IS66_C"/>
</dbReference>
<evidence type="ECO:0000256" key="2">
    <source>
        <dbReference type="SAM" id="MobiDB-lite"/>
    </source>
</evidence>
<evidence type="ECO:0000259" key="3">
    <source>
        <dbReference type="Pfam" id="PF03050"/>
    </source>
</evidence>
<dbReference type="AlphaFoldDB" id="A0A3R0XUZ0"/>
<dbReference type="Pfam" id="PF13005">
    <property type="entry name" value="zf-IS66"/>
    <property type="match status" value="1"/>
</dbReference>
<feature type="domain" description="Transposase IS66 zinc-finger binding" evidence="4">
    <location>
        <begin position="139"/>
        <end position="183"/>
    </location>
</feature>
<evidence type="ECO:0000259" key="6">
    <source>
        <dbReference type="Pfam" id="PF13817"/>
    </source>
</evidence>
<dbReference type="Pfam" id="PF03050">
    <property type="entry name" value="DDE_Tnp_IS66"/>
    <property type="match status" value="1"/>
</dbReference>
<feature type="coiled-coil region" evidence="1">
    <location>
        <begin position="9"/>
        <end position="87"/>
    </location>
</feature>
<protein>
    <submittedName>
        <fullName evidence="7">IS66 family transposase</fullName>
    </submittedName>
</protein>
<evidence type="ECO:0000256" key="1">
    <source>
        <dbReference type="SAM" id="Coils"/>
    </source>
</evidence>
<dbReference type="PANTHER" id="PTHR33678">
    <property type="entry name" value="BLL1576 PROTEIN"/>
    <property type="match status" value="1"/>
</dbReference>
<dbReference type="InterPro" id="IPR004291">
    <property type="entry name" value="Transposase_IS66_central"/>
</dbReference>
<dbReference type="InterPro" id="IPR052344">
    <property type="entry name" value="Transposase-related"/>
</dbReference>
<name>A0A3R0XUZ0_SALET</name>
<dbReference type="InterPro" id="IPR024474">
    <property type="entry name" value="Znf_dom_IS66"/>
</dbReference>
<evidence type="ECO:0000313" key="7">
    <source>
        <dbReference type="EMBL" id="MLV00392.1"/>
    </source>
</evidence>
<dbReference type="Proteomes" id="UP000885374">
    <property type="component" value="Unassembled WGS sequence"/>
</dbReference>
<dbReference type="Pfam" id="PF13007">
    <property type="entry name" value="LZ_Tnp_IS66"/>
    <property type="match status" value="1"/>
</dbReference>
<organism evidence="7">
    <name type="scientific">Salmonella enterica I</name>
    <dbReference type="NCBI Taxonomy" id="59201"/>
    <lineage>
        <taxon>Bacteria</taxon>
        <taxon>Pseudomonadati</taxon>
        <taxon>Pseudomonadota</taxon>
        <taxon>Gammaproteobacteria</taxon>
        <taxon>Enterobacterales</taxon>
        <taxon>Enterobacteriaceae</taxon>
        <taxon>Salmonella</taxon>
    </lineage>
</organism>
<dbReference type="Pfam" id="PF13817">
    <property type="entry name" value="DDE_Tnp_IS66_C"/>
    <property type="match status" value="1"/>
</dbReference>
<reference evidence="7" key="1">
    <citation type="submission" date="2018-07" db="EMBL/GenBank/DDBJ databases">
        <authorList>
            <person name="Ashton P.M."/>
            <person name="Dallman T."/>
            <person name="Nair S."/>
            <person name="De Pinna E."/>
            <person name="Peters T."/>
            <person name="Grant K."/>
        </authorList>
    </citation>
    <scope>NUCLEOTIDE SEQUENCE [LARGE SCALE GENOMIC DNA]</scope>
    <source>
        <strain evidence="7">157339</strain>
    </source>
</reference>
<feature type="domain" description="Transposase IS66 C-terminal" evidence="6">
    <location>
        <begin position="490"/>
        <end position="527"/>
    </location>
</feature>
<feature type="domain" description="Transposase IS66 central" evidence="3">
    <location>
        <begin position="197"/>
        <end position="483"/>
    </location>
</feature>
<accession>A0A3R0XUZ0</accession>
<dbReference type="Gene3D" id="1.10.287.1490">
    <property type="match status" value="1"/>
</dbReference>